<proteinExistence type="predicted"/>
<dbReference type="Proteomes" id="UP000827092">
    <property type="component" value="Unassembled WGS sequence"/>
</dbReference>
<evidence type="ECO:0000256" key="1">
    <source>
        <dbReference type="SAM" id="MobiDB-lite"/>
    </source>
</evidence>
<feature type="compositionally biased region" description="Acidic residues" evidence="1">
    <location>
        <begin position="615"/>
        <end position="632"/>
    </location>
</feature>
<keyword evidence="3" id="KW-1185">Reference proteome</keyword>
<evidence type="ECO:0000313" key="2">
    <source>
        <dbReference type="EMBL" id="KAG8194393.1"/>
    </source>
</evidence>
<protein>
    <submittedName>
        <fullName evidence="2">Uncharacterized protein</fullName>
    </submittedName>
</protein>
<comment type="caution">
    <text evidence="2">The sequence shown here is derived from an EMBL/GenBank/DDBJ whole genome shotgun (WGS) entry which is preliminary data.</text>
</comment>
<name>A0AAV6VEB1_9ARAC</name>
<feature type="region of interest" description="Disordered" evidence="1">
    <location>
        <begin position="615"/>
        <end position="635"/>
    </location>
</feature>
<organism evidence="2 3">
    <name type="scientific">Oedothorax gibbosus</name>
    <dbReference type="NCBI Taxonomy" id="931172"/>
    <lineage>
        <taxon>Eukaryota</taxon>
        <taxon>Metazoa</taxon>
        <taxon>Ecdysozoa</taxon>
        <taxon>Arthropoda</taxon>
        <taxon>Chelicerata</taxon>
        <taxon>Arachnida</taxon>
        <taxon>Araneae</taxon>
        <taxon>Araneomorphae</taxon>
        <taxon>Entelegynae</taxon>
        <taxon>Araneoidea</taxon>
        <taxon>Linyphiidae</taxon>
        <taxon>Erigoninae</taxon>
        <taxon>Oedothorax</taxon>
    </lineage>
</organism>
<feature type="region of interest" description="Disordered" evidence="1">
    <location>
        <begin position="434"/>
        <end position="477"/>
    </location>
</feature>
<evidence type="ECO:0000313" key="3">
    <source>
        <dbReference type="Proteomes" id="UP000827092"/>
    </source>
</evidence>
<reference evidence="2 3" key="1">
    <citation type="journal article" date="2022" name="Nat. Ecol. Evol.">
        <title>A masculinizing supergene underlies an exaggerated male reproductive morph in a spider.</title>
        <authorList>
            <person name="Hendrickx F."/>
            <person name="De Corte Z."/>
            <person name="Sonet G."/>
            <person name="Van Belleghem S.M."/>
            <person name="Kostlbacher S."/>
            <person name="Vangestel C."/>
        </authorList>
    </citation>
    <scope>NUCLEOTIDE SEQUENCE [LARGE SCALE GENOMIC DNA]</scope>
    <source>
        <strain evidence="2">W744_W776</strain>
    </source>
</reference>
<dbReference type="EMBL" id="JAFNEN010000103">
    <property type="protein sequence ID" value="KAG8194393.1"/>
    <property type="molecule type" value="Genomic_DNA"/>
</dbReference>
<gene>
    <name evidence="2" type="ORF">JTE90_011007</name>
</gene>
<accession>A0AAV6VEB1</accession>
<dbReference type="AlphaFoldDB" id="A0AAV6VEB1"/>
<sequence>MDNLKNKHVEVAALLEGIVTEIAYIVDAEKGNNCSSNLKTQSGEDRGVTLDVSEKEKTVSDIKKAAEVHANELSDDEEYLNSPPVEPIVNPSQMQFQFSASNIELTGNVAQTESVMDAEQGDQSMDNLKNIHGEIAAFLEVPNETAQNSADEISQGGSKRLLKESLFLPYHEENNAGVHNFNSNTLKILSVNDENETKHCNNKIHHECAGMNSGYVQFLSYKNNQTAATGKAEVEEKQSSKIIKKALTRYSLMKTLKDEIEQKKQASFDRHKIIEEADEEIYDGKDKEMSDIEHGEIYDGKDKELSDIEDGEIYEGEADDEEDCDRDGFCPEEKLFPDPSNSGNSQSRPFHQWAVPSSSCVQPVIIQGSQPFPSQDIQMICSGQFSHEENQLSAWSPNSQRKIETDEADDDVTFIAEKRQSFKVNAAIKRKLEGSSPSTMNKKLKKDKLSSCSSSGEWEETFPTNHEDSSDGEAITPGAKKCKVLNYSSEDDDEGNESVINDKEKNINRQVAMKSPCNFISANEDSKYWTYQEKSESSEDNLDGDDVLVNEPIIIADDMDKNFIPKAMESPGVSISANANKNSLNPMELSLQVNDRNTVLQKPKKINEFLELEAELDSNEEASSDESESEVPEDLKDDLFDDVPVNEENPQELAIIHHKYLCEDDAQVVKQLQEQYLPGGELHEEGKGRQKKFLWNNNDSSAAPNETLMSDSDQEEVAEISISQEKAIWRQKATVVHGSDEESDGVDLNKKSTKHLPVNIVGKVNTSQVIDKPYVKASPSSTVLKVRRSGSLIGVNGSNKLSLQKSKTEQKTTVLFKAMQDAQQQDGI</sequence>